<reference evidence="1" key="1">
    <citation type="submission" date="2021-01" db="EMBL/GenBank/DDBJ databases">
        <title>Ramlibacter sp. strain AW1 16S ribosomal RNA gene Genome sequencing and assembly.</title>
        <authorList>
            <person name="Kang M."/>
        </authorList>
    </citation>
    <scope>NUCLEOTIDE SEQUENCE</scope>
    <source>
        <strain evidence="1">AW1</strain>
    </source>
</reference>
<dbReference type="RefSeq" id="WP_201682636.1">
    <property type="nucleotide sequence ID" value="NZ_JAEQNA010000001.1"/>
</dbReference>
<gene>
    <name evidence="1" type="ORF">JI739_04590</name>
</gene>
<evidence type="ECO:0000313" key="1">
    <source>
        <dbReference type="EMBL" id="MBL0419622.1"/>
    </source>
</evidence>
<evidence type="ECO:0000313" key="2">
    <source>
        <dbReference type="Proteomes" id="UP000613011"/>
    </source>
</evidence>
<name>A0A936ZEU2_9BURK</name>
<dbReference type="EMBL" id="JAEQNA010000001">
    <property type="protein sequence ID" value="MBL0419622.1"/>
    <property type="molecule type" value="Genomic_DNA"/>
</dbReference>
<dbReference type="AlphaFoldDB" id="A0A936ZEU2"/>
<proteinExistence type="predicted"/>
<dbReference type="Proteomes" id="UP000613011">
    <property type="component" value="Unassembled WGS sequence"/>
</dbReference>
<keyword evidence="2" id="KW-1185">Reference proteome</keyword>
<organism evidence="1 2">
    <name type="scientific">Ramlibacter aurantiacus</name>
    <dbReference type="NCBI Taxonomy" id="2801330"/>
    <lineage>
        <taxon>Bacteria</taxon>
        <taxon>Pseudomonadati</taxon>
        <taxon>Pseudomonadota</taxon>
        <taxon>Betaproteobacteria</taxon>
        <taxon>Burkholderiales</taxon>
        <taxon>Comamonadaceae</taxon>
        <taxon>Ramlibacter</taxon>
    </lineage>
</organism>
<comment type="caution">
    <text evidence="1">The sequence shown here is derived from an EMBL/GenBank/DDBJ whole genome shotgun (WGS) entry which is preliminary data.</text>
</comment>
<protein>
    <submittedName>
        <fullName evidence="1">Uncharacterized protein</fullName>
    </submittedName>
</protein>
<sequence>MTATDQALLEIVFTQWPELATRLGERRADFTESAVRRARQFGLDDEGSAARYLNLCLALGPGFEARPENEWALATLSDARLSPATRIHQLVIQAVTQLKRKGGEADRFRASDEALLDGTEDLRRREGAEPPLVPRRACDLEAVQVGVTAASDRTEYARTQGAWQRRSRQAASRAIVADAEHPLPAVIHVLADAEPDRVTQLQVRQRPHASCGEHHPALCWIDERGIQRWSGHAAQVVTWPVRPPPPPRADALALLAEAPPSHGLLEAGGCGVRDTGIPLGAQRTRVSVYPAHQHLFALQRAGGAAFRLGEAAEEPSAPPASPAGKYRLERDGQVLHASRWSAAFDLELPQAVGRGLARLYEAWRACAAHARVSATEHLLAGRAALAWGWREGARGLAGEPVSGAEVDLDLRLGLELELSGTVSHAGVPAVLRLRAGGSTPLRFDARRDTPEQPLLQAFLSARGQARWPFTVSCEPVPSDDCALWHDLGPCPAAITAEAGLRPRQAGGAGWEFFLRLDLEPVVLPLRLHDPVLGMTWRRLALLPAMRLVDWSAG</sequence>
<accession>A0A936ZEU2</accession>